<organism evidence="1 2">
    <name type="scientific">Peribacillus asahii</name>
    <dbReference type="NCBI Taxonomy" id="228899"/>
    <lineage>
        <taxon>Bacteria</taxon>
        <taxon>Bacillati</taxon>
        <taxon>Bacillota</taxon>
        <taxon>Bacilli</taxon>
        <taxon>Bacillales</taxon>
        <taxon>Bacillaceae</taxon>
        <taxon>Peribacillus</taxon>
    </lineage>
</organism>
<evidence type="ECO:0000313" key="2">
    <source>
        <dbReference type="Proteomes" id="UP000283095"/>
    </source>
</evidence>
<dbReference type="AlphaFoldDB" id="A0A3Q9RMM6"/>
<gene>
    <name evidence="1" type="ORF">BAOM_2097</name>
</gene>
<name>A0A3Q9RMM6_9BACI</name>
<evidence type="ECO:0000313" key="1">
    <source>
        <dbReference type="EMBL" id="AZV42706.1"/>
    </source>
</evidence>
<accession>A0A3Q9RMM6</accession>
<sequence>MFVIRGKSGYKFFSTEPDTYGQEVQHETRRRAESMLKVAKDTLPFEEFEIVEV</sequence>
<dbReference type="Proteomes" id="UP000283095">
    <property type="component" value="Chromosome"/>
</dbReference>
<dbReference type="RefSeq" id="WP_164853180.1">
    <property type="nucleotide sequence ID" value="NZ_CP026095.1"/>
</dbReference>
<reference evidence="1 2" key="1">
    <citation type="submission" date="2018-01" db="EMBL/GenBank/DDBJ databases">
        <title>Bacillus asahii Genome sequencing and assembly.</title>
        <authorList>
            <person name="Jiang H."/>
            <person name="Feng Y."/>
            <person name="Zhao F."/>
            <person name="Lin X."/>
        </authorList>
    </citation>
    <scope>NUCLEOTIDE SEQUENCE [LARGE SCALE GENOMIC DNA]</scope>
    <source>
        <strain evidence="1 2">OM18</strain>
    </source>
</reference>
<dbReference type="KEGG" id="pasa:BAOM_2097"/>
<protein>
    <submittedName>
        <fullName evidence="1">Uncharacterized protein</fullName>
    </submittedName>
</protein>
<proteinExistence type="predicted"/>
<dbReference type="EMBL" id="CP026095">
    <property type="protein sequence ID" value="AZV42706.1"/>
    <property type="molecule type" value="Genomic_DNA"/>
</dbReference>